<feature type="signal peptide" evidence="1">
    <location>
        <begin position="1"/>
        <end position="21"/>
    </location>
</feature>
<evidence type="ECO:0000313" key="3">
    <source>
        <dbReference type="Proteomes" id="UP000182124"/>
    </source>
</evidence>
<reference evidence="2 3" key="1">
    <citation type="submission" date="2016-10" db="EMBL/GenBank/DDBJ databases">
        <authorList>
            <person name="de Groot N.N."/>
        </authorList>
    </citation>
    <scope>NUCLEOTIDE SEQUENCE [LARGE SCALE GENOMIC DNA]</scope>
    <source>
        <strain evidence="2 3">CGMCC 1.3801</strain>
    </source>
</reference>
<dbReference type="Proteomes" id="UP000182124">
    <property type="component" value="Unassembled WGS sequence"/>
</dbReference>
<proteinExistence type="predicted"/>
<dbReference type="STRING" id="329186.SAMN02927925_02168"/>
<evidence type="ECO:0008006" key="4">
    <source>
        <dbReference type="Google" id="ProtNLM"/>
    </source>
</evidence>
<sequence length="151" mass="16670">MKNLILFLAMLSFGFFSSCSNDDDSNDTSPTPTPEDVFTAKINGVQKNFTVTNVAVMVYAEYTDVEITAQLSGDPTTTFELNLTRDSGEVYFAQYSEIGNYYQPAPLESFSLTIGENTAKKLKGTFSGTMQHTVNIIEPVSVTDGTFDIYY</sequence>
<accession>A0A1G4W0Y6</accession>
<dbReference type="eggNOG" id="ENOG5034C8M">
    <property type="taxonomic scope" value="Bacteria"/>
</dbReference>
<organism evidence="2 3">
    <name type="scientific">Flavobacterium saliperosum</name>
    <dbReference type="NCBI Taxonomy" id="329186"/>
    <lineage>
        <taxon>Bacteria</taxon>
        <taxon>Pseudomonadati</taxon>
        <taxon>Bacteroidota</taxon>
        <taxon>Flavobacteriia</taxon>
        <taxon>Flavobacteriales</taxon>
        <taxon>Flavobacteriaceae</taxon>
        <taxon>Flavobacterium</taxon>
    </lineage>
</organism>
<protein>
    <recommendedName>
        <fullName evidence="4">Lipocalin-like domain-containing protein</fullName>
    </recommendedName>
</protein>
<evidence type="ECO:0000256" key="1">
    <source>
        <dbReference type="SAM" id="SignalP"/>
    </source>
</evidence>
<evidence type="ECO:0000313" key="2">
    <source>
        <dbReference type="EMBL" id="SCX15005.1"/>
    </source>
</evidence>
<dbReference type="RefSeq" id="WP_023575832.1">
    <property type="nucleotide sequence ID" value="NZ_CBCSBQ010000004.1"/>
</dbReference>
<dbReference type="AlphaFoldDB" id="A0A1G4W0Y6"/>
<gene>
    <name evidence="2" type="ORF">SAMN02927925_02168</name>
</gene>
<dbReference type="EMBL" id="FMTY01000005">
    <property type="protein sequence ID" value="SCX15005.1"/>
    <property type="molecule type" value="Genomic_DNA"/>
</dbReference>
<name>A0A1G4W0Y6_9FLAO</name>
<feature type="chain" id="PRO_5010255971" description="Lipocalin-like domain-containing protein" evidence="1">
    <location>
        <begin position="22"/>
        <end position="151"/>
    </location>
</feature>
<dbReference type="PROSITE" id="PS51257">
    <property type="entry name" value="PROKAR_LIPOPROTEIN"/>
    <property type="match status" value="1"/>
</dbReference>
<keyword evidence="1" id="KW-0732">Signal</keyword>